<comment type="subcellular location">
    <subcellularLocation>
        <location evidence="1">Cell membrane</location>
        <topology evidence="1">Multi-pass membrane protein</topology>
    </subcellularLocation>
</comment>
<dbReference type="PANTHER" id="PTHR30250:SF30">
    <property type="entry name" value="LIPID III FLIPPASE"/>
    <property type="match status" value="1"/>
</dbReference>
<feature type="transmembrane region" description="Helical" evidence="6">
    <location>
        <begin position="79"/>
        <end position="101"/>
    </location>
</feature>
<dbReference type="InterPro" id="IPR044550">
    <property type="entry name" value="WzxE"/>
</dbReference>
<evidence type="ECO:0000256" key="6">
    <source>
        <dbReference type="SAM" id="Phobius"/>
    </source>
</evidence>
<feature type="transmembrane region" description="Helical" evidence="6">
    <location>
        <begin position="37"/>
        <end position="58"/>
    </location>
</feature>
<feature type="transmembrane region" description="Helical" evidence="6">
    <location>
        <begin position="334"/>
        <end position="355"/>
    </location>
</feature>
<feature type="transmembrane region" description="Helical" evidence="6">
    <location>
        <begin position="176"/>
        <end position="194"/>
    </location>
</feature>
<keyword evidence="5 6" id="KW-0472">Membrane</keyword>
<sequence length="418" mass="46872">MTLIKTSVLSAIATIIQVISGFIVTKVIAVYVGPAGLAIIGQLQNFINLVLLASGDFFKTAITKYTAQFQDDEIKKHEIWSTAIKIAGVLYIVVFVSLFFFSNEISAYLLTSSQYGYVLKILAFSIPFFVLNGLLLAILNGQRQIKQYITLSISLSIVSLVLVAILSIFYALEGALVAYVINQSVVLLVTLFYLRKESWLKLKSFSYKLNQDNVRKILGFGAISFTAVIASNSSMLYIRDYISTTISLESAGHWQAIWILSTVSLSLITTSLVTYLLPTLSSIKEKHLMSSELKKALYLILPIASAISLSMYLLRDFIIEILYTKEFLPMGELFLWQMIGNVIKACAWLFGYLFVAKAMVKYCVSIEIIFALMMVLLSVYFVNIYGLVGVTYAYALNTFLYLITGMIIYKFKVKENYV</sequence>
<feature type="transmembrane region" description="Helical" evidence="6">
    <location>
        <begin position="391"/>
        <end position="409"/>
    </location>
</feature>
<dbReference type="CDD" id="cd13125">
    <property type="entry name" value="MATE_like_10"/>
    <property type="match status" value="1"/>
</dbReference>
<dbReference type="RefSeq" id="WP_301369833.1">
    <property type="nucleotide sequence ID" value="NZ_JAQJJF010000019.1"/>
</dbReference>
<reference evidence="7" key="2">
    <citation type="submission" date="2023-01" db="EMBL/GenBank/DDBJ databases">
        <authorList>
            <person name="Uljanovas D."/>
        </authorList>
    </citation>
    <scope>NUCLEOTIDE SEQUENCE</scope>
    <source>
        <strain evidence="7">S41</strain>
    </source>
</reference>
<feature type="transmembrane region" description="Helical" evidence="6">
    <location>
        <begin position="148"/>
        <end position="170"/>
    </location>
</feature>
<dbReference type="Proteomes" id="UP001170364">
    <property type="component" value="Unassembled WGS sequence"/>
</dbReference>
<feature type="transmembrane region" description="Helical" evidence="6">
    <location>
        <begin position="121"/>
        <end position="141"/>
    </location>
</feature>
<accession>A0AAW7QA87</accession>
<comment type="caution">
    <text evidence="7">The sequence shown here is derived from an EMBL/GenBank/DDBJ whole genome shotgun (WGS) entry which is preliminary data.</text>
</comment>
<keyword evidence="2" id="KW-1003">Cell membrane</keyword>
<feature type="transmembrane region" description="Helical" evidence="6">
    <location>
        <begin position="217"/>
        <end position="237"/>
    </location>
</feature>
<dbReference type="EMBL" id="JAQJJG010000002">
    <property type="protein sequence ID" value="MDN5122759.1"/>
    <property type="molecule type" value="Genomic_DNA"/>
</dbReference>
<dbReference type="InterPro" id="IPR002797">
    <property type="entry name" value="Polysacc_synth"/>
</dbReference>
<evidence type="ECO:0000256" key="3">
    <source>
        <dbReference type="ARBA" id="ARBA00022692"/>
    </source>
</evidence>
<dbReference type="InterPro" id="IPR050833">
    <property type="entry name" value="Poly_Biosynth_Transport"/>
</dbReference>
<organism evidence="7 8">
    <name type="scientific">Aliarcobacter butzleri</name>
    <dbReference type="NCBI Taxonomy" id="28197"/>
    <lineage>
        <taxon>Bacteria</taxon>
        <taxon>Pseudomonadati</taxon>
        <taxon>Campylobacterota</taxon>
        <taxon>Epsilonproteobacteria</taxon>
        <taxon>Campylobacterales</taxon>
        <taxon>Arcobacteraceae</taxon>
        <taxon>Aliarcobacter</taxon>
    </lineage>
</organism>
<feature type="transmembrane region" description="Helical" evidence="6">
    <location>
        <begin position="362"/>
        <end position="385"/>
    </location>
</feature>
<feature type="transmembrane region" description="Helical" evidence="6">
    <location>
        <begin position="297"/>
        <end position="314"/>
    </location>
</feature>
<gene>
    <name evidence="7" type="ORF">PJV93_02415</name>
</gene>
<evidence type="ECO:0000313" key="8">
    <source>
        <dbReference type="Proteomes" id="UP001170364"/>
    </source>
</evidence>
<reference evidence="7" key="1">
    <citation type="journal article" date="2023" name="Microorganisms">
        <title>Genomic Characterization of Arcobacter butzleri Strains Isolated from Various Sources in Lithuania.</title>
        <authorList>
            <person name="Uljanovas D."/>
            <person name="Golz G."/>
            <person name="Fleischmann S."/>
            <person name="Kudirkiene E."/>
            <person name="Kasetiene N."/>
            <person name="Grineviciene A."/>
            <person name="Tamuleviciene E."/>
            <person name="Aksomaitiene J."/>
            <person name="Alter T."/>
            <person name="Malakauskas M."/>
        </authorList>
    </citation>
    <scope>NUCLEOTIDE SEQUENCE</scope>
    <source>
        <strain evidence="7">S41</strain>
    </source>
</reference>
<dbReference type="GO" id="GO:0005886">
    <property type="term" value="C:plasma membrane"/>
    <property type="evidence" value="ECO:0007669"/>
    <property type="project" value="UniProtKB-SubCell"/>
</dbReference>
<evidence type="ECO:0000256" key="2">
    <source>
        <dbReference type="ARBA" id="ARBA00022475"/>
    </source>
</evidence>
<feature type="transmembrane region" description="Helical" evidence="6">
    <location>
        <begin position="7"/>
        <end position="31"/>
    </location>
</feature>
<dbReference type="PANTHER" id="PTHR30250">
    <property type="entry name" value="PST FAMILY PREDICTED COLANIC ACID TRANSPORTER"/>
    <property type="match status" value="1"/>
</dbReference>
<evidence type="ECO:0000256" key="5">
    <source>
        <dbReference type="ARBA" id="ARBA00023136"/>
    </source>
</evidence>
<evidence type="ECO:0000313" key="7">
    <source>
        <dbReference type="EMBL" id="MDN5122759.1"/>
    </source>
</evidence>
<keyword evidence="3 6" id="KW-0812">Transmembrane</keyword>
<evidence type="ECO:0000256" key="4">
    <source>
        <dbReference type="ARBA" id="ARBA00022989"/>
    </source>
</evidence>
<dbReference type="Pfam" id="PF01943">
    <property type="entry name" value="Polysacc_synt"/>
    <property type="match status" value="1"/>
</dbReference>
<protein>
    <submittedName>
        <fullName evidence="7">O-antigen translocase</fullName>
    </submittedName>
</protein>
<evidence type="ECO:0000256" key="1">
    <source>
        <dbReference type="ARBA" id="ARBA00004651"/>
    </source>
</evidence>
<keyword evidence="4 6" id="KW-1133">Transmembrane helix</keyword>
<proteinExistence type="predicted"/>
<dbReference type="GO" id="GO:0009246">
    <property type="term" value="P:enterobacterial common antigen biosynthetic process"/>
    <property type="evidence" value="ECO:0007669"/>
    <property type="project" value="InterPro"/>
</dbReference>
<dbReference type="AlphaFoldDB" id="A0AAW7QA87"/>
<name>A0AAW7QA87_9BACT</name>
<feature type="transmembrane region" description="Helical" evidence="6">
    <location>
        <begin position="257"/>
        <end position="277"/>
    </location>
</feature>